<dbReference type="Proteomes" id="UP000054350">
    <property type="component" value="Unassembled WGS sequence"/>
</dbReference>
<feature type="transmembrane region" description="Helical" evidence="2">
    <location>
        <begin position="145"/>
        <end position="172"/>
    </location>
</feature>
<protein>
    <submittedName>
        <fullName evidence="3">Uncharacterized protein</fullName>
    </submittedName>
</protein>
<feature type="compositionally biased region" description="Basic and acidic residues" evidence="1">
    <location>
        <begin position="484"/>
        <end position="495"/>
    </location>
</feature>
<evidence type="ECO:0000256" key="2">
    <source>
        <dbReference type="SAM" id="Phobius"/>
    </source>
</evidence>
<dbReference type="VEuPathDB" id="FungiDB:AMAG_02872"/>
<evidence type="ECO:0000313" key="3">
    <source>
        <dbReference type="EMBL" id="KNE57122.1"/>
    </source>
</evidence>
<evidence type="ECO:0000256" key="1">
    <source>
        <dbReference type="SAM" id="MobiDB-lite"/>
    </source>
</evidence>
<reference evidence="3 4" key="1">
    <citation type="submission" date="2009-11" db="EMBL/GenBank/DDBJ databases">
        <title>Annotation of Allomyces macrogynus ATCC 38327.</title>
        <authorList>
            <consortium name="The Broad Institute Genome Sequencing Platform"/>
            <person name="Russ C."/>
            <person name="Cuomo C."/>
            <person name="Burger G."/>
            <person name="Gray M.W."/>
            <person name="Holland P.W.H."/>
            <person name="King N."/>
            <person name="Lang F.B.F."/>
            <person name="Roger A.J."/>
            <person name="Ruiz-Trillo I."/>
            <person name="Young S.K."/>
            <person name="Zeng Q."/>
            <person name="Gargeya S."/>
            <person name="Fitzgerald M."/>
            <person name="Haas B."/>
            <person name="Abouelleil A."/>
            <person name="Alvarado L."/>
            <person name="Arachchi H.M."/>
            <person name="Berlin A."/>
            <person name="Chapman S.B."/>
            <person name="Gearin G."/>
            <person name="Goldberg J."/>
            <person name="Griggs A."/>
            <person name="Gujja S."/>
            <person name="Hansen M."/>
            <person name="Heiman D."/>
            <person name="Howarth C."/>
            <person name="Larimer J."/>
            <person name="Lui A."/>
            <person name="MacDonald P.J.P."/>
            <person name="McCowen C."/>
            <person name="Montmayeur A."/>
            <person name="Murphy C."/>
            <person name="Neiman D."/>
            <person name="Pearson M."/>
            <person name="Priest M."/>
            <person name="Roberts A."/>
            <person name="Saif S."/>
            <person name="Shea T."/>
            <person name="Sisk P."/>
            <person name="Stolte C."/>
            <person name="Sykes S."/>
            <person name="Wortman J."/>
            <person name="Nusbaum C."/>
            <person name="Birren B."/>
        </authorList>
    </citation>
    <scope>NUCLEOTIDE SEQUENCE [LARGE SCALE GENOMIC DNA]</scope>
    <source>
        <strain evidence="3 4">ATCC 38327</strain>
    </source>
</reference>
<accession>A0A0L0S3I6</accession>
<organism evidence="3 4">
    <name type="scientific">Allomyces macrogynus (strain ATCC 38327)</name>
    <name type="common">Allomyces javanicus var. macrogynus</name>
    <dbReference type="NCBI Taxonomy" id="578462"/>
    <lineage>
        <taxon>Eukaryota</taxon>
        <taxon>Fungi</taxon>
        <taxon>Fungi incertae sedis</taxon>
        <taxon>Blastocladiomycota</taxon>
        <taxon>Blastocladiomycetes</taxon>
        <taxon>Blastocladiales</taxon>
        <taxon>Blastocladiaceae</taxon>
        <taxon>Allomyces</taxon>
    </lineage>
</organism>
<dbReference type="Pfam" id="PF16015">
    <property type="entry name" value="Promethin"/>
    <property type="match status" value="1"/>
</dbReference>
<feature type="compositionally biased region" description="Acidic residues" evidence="1">
    <location>
        <begin position="384"/>
        <end position="393"/>
    </location>
</feature>
<keyword evidence="2" id="KW-0812">Transmembrane</keyword>
<feature type="compositionally biased region" description="Basic and acidic residues" evidence="1">
    <location>
        <begin position="420"/>
        <end position="435"/>
    </location>
</feature>
<feature type="region of interest" description="Disordered" evidence="1">
    <location>
        <begin position="339"/>
        <end position="465"/>
    </location>
</feature>
<name>A0A0L0S3I6_ALLM3</name>
<proteinExistence type="predicted"/>
<feature type="region of interest" description="Disordered" evidence="1">
    <location>
        <begin position="529"/>
        <end position="549"/>
    </location>
</feature>
<keyword evidence="2" id="KW-1133">Transmembrane helix</keyword>
<reference evidence="4" key="2">
    <citation type="submission" date="2009-11" db="EMBL/GenBank/DDBJ databases">
        <title>The Genome Sequence of Allomyces macrogynus strain ATCC 38327.</title>
        <authorList>
            <consortium name="The Broad Institute Genome Sequencing Platform"/>
            <person name="Russ C."/>
            <person name="Cuomo C."/>
            <person name="Shea T."/>
            <person name="Young S.K."/>
            <person name="Zeng Q."/>
            <person name="Koehrsen M."/>
            <person name="Haas B."/>
            <person name="Borodovsky M."/>
            <person name="Guigo R."/>
            <person name="Alvarado L."/>
            <person name="Berlin A."/>
            <person name="Borenstein D."/>
            <person name="Chen Z."/>
            <person name="Engels R."/>
            <person name="Freedman E."/>
            <person name="Gellesch M."/>
            <person name="Goldberg J."/>
            <person name="Griggs A."/>
            <person name="Gujja S."/>
            <person name="Heiman D."/>
            <person name="Hepburn T."/>
            <person name="Howarth C."/>
            <person name="Jen D."/>
            <person name="Larson L."/>
            <person name="Lewis B."/>
            <person name="Mehta T."/>
            <person name="Park D."/>
            <person name="Pearson M."/>
            <person name="Roberts A."/>
            <person name="Saif S."/>
            <person name="Shenoy N."/>
            <person name="Sisk P."/>
            <person name="Stolte C."/>
            <person name="Sykes S."/>
            <person name="Walk T."/>
            <person name="White J."/>
            <person name="Yandava C."/>
            <person name="Burger G."/>
            <person name="Gray M.W."/>
            <person name="Holland P.W.H."/>
            <person name="King N."/>
            <person name="Lang F.B.F."/>
            <person name="Roger A.J."/>
            <person name="Ruiz-Trillo I."/>
            <person name="Lander E."/>
            <person name="Nusbaum C."/>
        </authorList>
    </citation>
    <scope>NUCLEOTIDE SEQUENCE [LARGE SCALE GENOMIC DNA]</scope>
    <source>
        <strain evidence="4">ATCC 38327</strain>
    </source>
</reference>
<feature type="region of interest" description="Disordered" evidence="1">
    <location>
        <begin position="203"/>
        <end position="235"/>
    </location>
</feature>
<dbReference type="AlphaFoldDB" id="A0A0L0S3I6"/>
<feature type="region of interest" description="Disordered" evidence="1">
    <location>
        <begin position="1"/>
        <end position="43"/>
    </location>
</feature>
<feature type="compositionally biased region" description="Acidic residues" evidence="1">
    <location>
        <begin position="436"/>
        <end position="446"/>
    </location>
</feature>
<feature type="region of interest" description="Disordered" evidence="1">
    <location>
        <begin position="477"/>
        <end position="501"/>
    </location>
</feature>
<sequence>MSLSAIPRRYPNPQRSKRTARSPVGTPLAPTRAPSSYLPGSAPYVDYDDDDADEYHAPVESPVSRALRSATSLLQDQLAHALRTYLTYCNNVIERWTRGRPHLAPYYRRFALAAALPLALFCLYALVTLLFALSVAMLGVVGVQLVSMLVGIVALSGVLATLGAALVIMFVWSRLRLGHRVNRVMDSVVDTFVAGGPLDPATRRARRVKESRTHTGQTRGRGLPRNAGNAIPAAPVMPTRPVPVLEHASAPLAVTAPPSYLGPLHYIPAHHFPNHDEDDDDVPVADVDEDLHQAPQQPEPTPRARSRGRLAALGGFPGTHIGDEDDFLEHVAAADAAARSVLSRRPPPPPVFSDSDNEHDDGGHTPPSPATMLRQPPPPAAEYADVDPDEDVLDREFRVNPNSHRASLPPVSASHRGSMLRHEVEPEEHEAKEPEWVEEPYPEGEWEEHVYGGGGMKPVNGGSKRASLLSQLSSLLTPAADGDAGERNTAKQERRASKRANAWRASMAELDQELAEDLARVGAADAAVPRAAGSVRSSRPSSTRSSSVLNLASATAAAQELAEMVEDK</sequence>
<keyword evidence="2" id="KW-0472">Membrane</keyword>
<feature type="transmembrane region" description="Helical" evidence="2">
    <location>
        <begin position="110"/>
        <end position="133"/>
    </location>
</feature>
<gene>
    <name evidence="3" type="ORF">AMAG_02872</name>
</gene>
<dbReference type="OrthoDB" id="5581269at2759"/>
<evidence type="ECO:0000313" key="4">
    <source>
        <dbReference type="Proteomes" id="UP000054350"/>
    </source>
</evidence>
<feature type="region of interest" description="Disordered" evidence="1">
    <location>
        <begin position="292"/>
        <end position="317"/>
    </location>
</feature>
<keyword evidence="4" id="KW-1185">Reference proteome</keyword>
<dbReference type="EMBL" id="GG745331">
    <property type="protein sequence ID" value="KNE57122.1"/>
    <property type="molecule type" value="Genomic_DNA"/>
</dbReference>